<name>A0A915HT78_ROMCU</name>
<feature type="domain" description="BRCT" evidence="4">
    <location>
        <begin position="870"/>
        <end position="956"/>
    </location>
</feature>
<feature type="region of interest" description="Disordered" evidence="2">
    <location>
        <begin position="662"/>
        <end position="695"/>
    </location>
</feature>
<evidence type="ECO:0000256" key="3">
    <source>
        <dbReference type="SAM" id="Phobius"/>
    </source>
</evidence>
<accession>A0A915HT78</accession>
<dbReference type="CDD" id="cd17731">
    <property type="entry name" value="BRCT_TopBP1_rpt2_like"/>
    <property type="match status" value="1"/>
</dbReference>
<feature type="transmembrane region" description="Helical" evidence="3">
    <location>
        <begin position="174"/>
        <end position="197"/>
    </location>
</feature>
<evidence type="ECO:0000313" key="6">
    <source>
        <dbReference type="WBParaSite" id="nRc.2.0.1.t04741-RA"/>
    </source>
</evidence>
<evidence type="ECO:0000313" key="5">
    <source>
        <dbReference type="Proteomes" id="UP000887565"/>
    </source>
</evidence>
<dbReference type="SUPFAM" id="SSF52113">
    <property type="entry name" value="BRCT domain"/>
    <property type="match status" value="3"/>
</dbReference>
<feature type="domain" description="BRCT" evidence="4">
    <location>
        <begin position="363"/>
        <end position="452"/>
    </location>
</feature>
<feature type="compositionally biased region" description="Low complexity" evidence="2">
    <location>
        <begin position="675"/>
        <end position="695"/>
    </location>
</feature>
<dbReference type="CDD" id="cd17738">
    <property type="entry name" value="BRCT_TopBP1_rpt7"/>
    <property type="match status" value="1"/>
</dbReference>
<keyword evidence="1" id="KW-0677">Repeat</keyword>
<feature type="domain" description="BRCT" evidence="4">
    <location>
        <begin position="260"/>
        <end position="333"/>
    </location>
</feature>
<keyword evidence="5" id="KW-1185">Reference proteome</keyword>
<feature type="region of interest" description="Disordered" evidence="2">
    <location>
        <begin position="799"/>
        <end position="830"/>
    </location>
</feature>
<dbReference type="PANTHER" id="PTHR13561:SF20">
    <property type="entry name" value="DNA TOPOISOMERASE 2-BINDING PROTEIN 1"/>
    <property type="match status" value="1"/>
</dbReference>
<reference evidence="6" key="1">
    <citation type="submission" date="2022-11" db="UniProtKB">
        <authorList>
            <consortium name="WormBaseParasite"/>
        </authorList>
    </citation>
    <scope>IDENTIFICATION</scope>
</reference>
<dbReference type="SMART" id="SM00292">
    <property type="entry name" value="BRCT"/>
    <property type="match status" value="3"/>
</dbReference>
<dbReference type="InterPro" id="IPR036420">
    <property type="entry name" value="BRCT_dom_sf"/>
</dbReference>
<protein>
    <submittedName>
        <fullName evidence="6">BRCT domain-containing protein</fullName>
    </submittedName>
</protein>
<dbReference type="CDD" id="cd17728">
    <property type="entry name" value="BRCT_TopBP1_rpt8"/>
    <property type="match status" value="1"/>
</dbReference>
<dbReference type="Proteomes" id="UP000887565">
    <property type="component" value="Unplaced"/>
</dbReference>
<dbReference type="GO" id="GO:0007095">
    <property type="term" value="P:mitotic G2 DNA damage checkpoint signaling"/>
    <property type="evidence" value="ECO:0007669"/>
    <property type="project" value="TreeGrafter"/>
</dbReference>
<dbReference type="PROSITE" id="PS50172">
    <property type="entry name" value="BRCT"/>
    <property type="match status" value="3"/>
</dbReference>
<evidence type="ECO:0000256" key="2">
    <source>
        <dbReference type="SAM" id="MobiDB-lite"/>
    </source>
</evidence>
<dbReference type="OMA" id="HEWITNT"/>
<feature type="compositionally biased region" description="Low complexity" evidence="2">
    <location>
        <begin position="799"/>
        <end position="818"/>
    </location>
</feature>
<dbReference type="WBParaSite" id="nRc.2.0.1.t04741-RA">
    <property type="protein sequence ID" value="nRc.2.0.1.t04741-RA"/>
    <property type="gene ID" value="nRc.2.0.1.g04741"/>
</dbReference>
<sequence length="1084" mass="121524">MQSVEILPNTIILDYANHIMKHRPWIITKRHKRFVIRSMLCHVIKSMMTISTVIRSDNYSEDQNNEEPHYSAITWKLICAFDLYPRFSPGAKDWIGKFVSFRALYPFGLKHNWLFVKVEGPPATSGLEENVQPKSSISTIKTNTDIDLQKVSHILQINDKIGVIKDRKYNNDRFSIFVFVYTNLIGITLDLFVHLTIKRKRMTNNDTSICSTTSSRCSSSNVKICFIFVEPGSKEDDATEAERSNLQMAMKPLPKLPKPIYCELLAKVTLTCSGIERSERENIFTLTEYMGGKFTRDLEVSCKVLISGDVTSTKYQISAERNIVIVNTDWFFDLWDRCRNEKCNLSSDLLCFDPLNSEYCAKYRLPPFHKLKIAVSGLLTDEREAAKELINNNGGTYSSQLVMHETTHLISDSTDSPKYKAAVQWKIFVVNKQWLHDSAQSGFCKNPSKYPIGGVVSSNQFKQPAPKISTPNENKVPRFSTLIDPNNTTATNLTISCENSRPNFEEISTLNFKNCVNETVMSEYVPKAKKTSTPRMSIKRPSLMDVDSPCAKVKADNPAETHVDDSIDQMDTGPAKFDPNDTFVPNFELEDSKLGEVSAYESPTVILERNLKTAVQTTNEAPMCLRDGSPMHVDNDDVFAHNDKKEIREDRIHLTKQLTNVLSRAKTADDPEATPSPIRSQSSTTSTSTVASCPPTGLTTVTMAATKSLSGSVIGESTTGESSKIVNGASKFLVGQCAGRSISDQSPSIYDENWFQNDATSTTATSATTANNIGNGETKTSTTSAMPYSQGDFRISWNESASETSTSSKKTFQKSNSNLKIKRPNPSAETQNLDDEEIVLCSEKPSTSNKSKKFFLLTSLDLKVKTVCLEVIRQLGGDYSDSSTYDVRCTHLIVGNFLIRNKFCEMAFVSAHSLGKPTRNEKFLTSVACGRWILHWSYLEACRKAGRFIDEEKFEWGGPTLNKLLHDLPDEMSRNMAKACKRWRLALQKDQFSRPAYNGWSVLLVVNAEMEPGLKNLLKFGGAKICDENTSLSKLTHLFIGDTKKPKNAELLKNMKKANVKCCKPEYLSSYLIDYPAHDSPFLL</sequence>
<dbReference type="GO" id="GO:0033314">
    <property type="term" value="P:mitotic DNA replication checkpoint signaling"/>
    <property type="evidence" value="ECO:0007669"/>
    <property type="project" value="TreeGrafter"/>
</dbReference>
<dbReference type="InterPro" id="IPR059215">
    <property type="entry name" value="BRCT2_TopBP1-like"/>
</dbReference>
<dbReference type="Pfam" id="PF00533">
    <property type="entry name" value="BRCT"/>
    <property type="match status" value="2"/>
</dbReference>
<dbReference type="InterPro" id="IPR049936">
    <property type="entry name" value="TopBP1_BRCT_8"/>
</dbReference>
<dbReference type="PANTHER" id="PTHR13561">
    <property type="entry name" value="DNA REPLICATION REGULATOR DPB11-RELATED"/>
    <property type="match status" value="1"/>
</dbReference>
<keyword evidence="3" id="KW-0812">Transmembrane</keyword>
<dbReference type="Gene3D" id="3.40.50.10190">
    <property type="entry name" value="BRCT domain"/>
    <property type="match status" value="4"/>
</dbReference>
<evidence type="ECO:0000256" key="1">
    <source>
        <dbReference type="ARBA" id="ARBA00022737"/>
    </source>
</evidence>
<keyword evidence="3" id="KW-1133">Transmembrane helix</keyword>
<keyword evidence="3" id="KW-0472">Membrane</keyword>
<dbReference type="Pfam" id="PF12738">
    <property type="entry name" value="PTCB-BRCT"/>
    <property type="match status" value="1"/>
</dbReference>
<dbReference type="InterPro" id="IPR001357">
    <property type="entry name" value="BRCT_dom"/>
</dbReference>
<dbReference type="GO" id="GO:0006270">
    <property type="term" value="P:DNA replication initiation"/>
    <property type="evidence" value="ECO:0007669"/>
    <property type="project" value="TreeGrafter"/>
</dbReference>
<proteinExistence type="predicted"/>
<feature type="region of interest" description="Disordered" evidence="2">
    <location>
        <begin position="766"/>
        <end position="787"/>
    </location>
</feature>
<dbReference type="AlphaFoldDB" id="A0A915HT78"/>
<feature type="compositionally biased region" description="Polar residues" evidence="2">
    <location>
        <begin position="771"/>
        <end position="787"/>
    </location>
</feature>
<organism evidence="5 6">
    <name type="scientific">Romanomermis culicivorax</name>
    <name type="common">Nematode worm</name>
    <dbReference type="NCBI Taxonomy" id="13658"/>
    <lineage>
        <taxon>Eukaryota</taxon>
        <taxon>Metazoa</taxon>
        <taxon>Ecdysozoa</taxon>
        <taxon>Nematoda</taxon>
        <taxon>Enoplea</taxon>
        <taxon>Dorylaimia</taxon>
        <taxon>Mermithida</taxon>
        <taxon>Mermithoidea</taxon>
        <taxon>Mermithidae</taxon>
        <taxon>Romanomermis</taxon>
    </lineage>
</organism>
<evidence type="ECO:0000259" key="4">
    <source>
        <dbReference type="PROSITE" id="PS50172"/>
    </source>
</evidence>